<evidence type="ECO:0000313" key="2">
    <source>
        <dbReference type="EMBL" id="PIR87150.1"/>
    </source>
</evidence>
<dbReference type="Proteomes" id="UP000229526">
    <property type="component" value="Unassembled WGS sequence"/>
</dbReference>
<accession>A0A2H0UL88</accession>
<reference evidence="3" key="1">
    <citation type="submission" date="2017-09" db="EMBL/GenBank/DDBJ databases">
        <title>Depth-based differentiation of microbial function through sediment-hosted aquifers and enrichment of novel symbionts in the deep terrestrial subsurface.</title>
        <authorList>
            <person name="Probst A.J."/>
            <person name="Ladd B."/>
            <person name="Jarett J.K."/>
            <person name="Geller-Mcgrath D.E."/>
            <person name="Sieber C.M.K."/>
            <person name="Emerson J.B."/>
            <person name="Anantharaman K."/>
            <person name="Thomas B.C."/>
            <person name="Malmstrom R."/>
            <person name="Stieglmeier M."/>
            <person name="Klingl A."/>
            <person name="Woyke T."/>
            <person name="Ryan C.M."/>
            <person name="Banfield J.F."/>
        </authorList>
    </citation>
    <scope>NUCLEOTIDE SEQUENCE [LARGE SCALE GENOMIC DNA]</scope>
</reference>
<proteinExistence type="predicted"/>
<dbReference type="AlphaFoldDB" id="A0A2H0UL88"/>
<feature type="transmembrane region" description="Helical" evidence="1">
    <location>
        <begin position="12"/>
        <end position="36"/>
    </location>
</feature>
<keyword evidence="1" id="KW-1133">Transmembrane helix</keyword>
<keyword evidence="1" id="KW-0812">Transmembrane</keyword>
<sequence>MNEILQANIFFFITAVSVVLLTIVLVILLWYVLGIAKNVRKISRRVQEEVDMVADDLDAARANIKDEGKKILSVWKVLANFFSKPEEQPKRKSTAKKKTTK</sequence>
<dbReference type="EMBL" id="PFBD01000018">
    <property type="protein sequence ID" value="PIR87150.1"/>
    <property type="molecule type" value="Genomic_DNA"/>
</dbReference>
<gene>
    <name evidence="2" type="ORF">COU11_01900</name>
</gene>
<evidence type="ECO:0008006" key="4">
    <source>
        <dbReference type="Google" id="ProtNLM"/>
    </source>
</evidence>
<keyword evidence="1" id="KW-0472">Membrane</keyword>
<protein>
    <recommendedName>
        <fullName evidence="4">DUF948 domain-containing protein</fullName>
    </recommendedName>
</protein>
<organism evidence="2 3">
    <name type="scientific">Candidatus Harrisonbacteria bacterium CG10_big_fil_rev_8_21_14_0_10_49_15</name>
    <dbReference type="NCBI Taxonomy" id="1974587"/>
    <lineage>
        <taxon>Bacteria</taxon>
        <taxon>Candidatus Harrisoniibacteriota</taxon>
    </lineage>
</organism>
<evidence type="ECO:0000256" key="1">
    <source>
        <dbReference type="SAM" id="Phobius"/>
    </source>
</evidence>
<name>A0A2H0UL88_9BACT</name>
<comment type="caution">
    <text evidence="2">The sequence shown here is derived from an EMBL/GenBank/DDBJ whole genome shotgun (WGS) entry which is preliminary data.</text>
</comment>
<evidence type="ECO:0000313" key="3">
    <source>
        <dbReference type="Proteomes" id="UP000229526"/>
    </source>
</evidence>